<keyword evidence="1" id="KW-0106">Calcium</keyword>
<keyword evidence="3" id="KW-1185">Reference proteome</keyword>
<comment type="caution">
    <text evidence="2">The sequence shown here is derived from an EMBL/GenBank/DDBJ whole genome shotgun (WGS) entry which is preliminary data.</text>
</comment>
<sequence length="520" mass="55276">VFTLAEAVEHDPVQGPNTFEKPDITVEVVDTLGQSASDDIQIEVIDDVPELTSLQNIVIAAGETGVAEGQLVFNAGADGLSKFTIGGEQPTGYLYDVYHSEDGIPDSLVGKFEFGSGQVLLVATSDNAEDEIFFTLYIREDGSYQFELVSPLGETIFADFANLDSGNFDEVGYSDATGKWTFDRGQTKLDSDSDVFVKANGDINPSGAGIGVGNNHYNAGDVVYLDFTNPTSFFSMVTSRTSGSDTQLVVKWTAELVGGGEFSSYVLLDGSSQPFVFQHPDGLEFEKLTLEAMPSNYAPVNVDNADGTFSSSTGAQFTLDQLVFGGGFNVEGLDLSFDVSAVDGDGDVAESLGLELTLAGNDGSPGYLLTGGEEDDVLVGSSGNDILIGGAGDDILYGGAGADTFQWDFGSNNDQGTSSDPAKDWVMDFDSSEGDSLKFTDLFSSGNEEPLDYLFAAEDDGGNTILYISTAGEMDGVTNWQDALDKADQVITLNDYSMNGQSSEDFIEHLINNNHLNIDQ</sequence>
<gene>
    <name evidence="2" type="ORF">HOP52_18170</name>
</gene>
<dbReference type="PRINTS" id="PR00313">
    <property type="entry name" value="CABNDNGRPT"/>
</dbReference>
<dbReference type="InterPro" id="IPR001343">
    <property type="entry name" value="Hemolysn_Ca-bd"/>
</dbReference>
<name>A0ABS9PD38_9GAMM</name>
<dbReference type="SUPFAM" id="SSF51120">
    <property type="entry name" value="beta-Roll"/>
    <property type="match status" value="1"/>
</dbReference>
<dbReference type="InterPro" id="IPR019960">
    <property type="entry name" value="T1SS_VCA0849"/>
</dbReference>
<dbReference type="RefSeq" id="WP_238978914.1">
    <property type="nucleotide sequence ID" value="NZ_JABFUC010000019.1"/>
</dbReference>
<dbReference type="InterPro" id="IPR018511">
    <property type="entry name" value="Hemolysin-typ_Ca-bd_CS"/>
</dbReference>
<evidence type="ECO:0000313" key="3">
    <source>
        <dbReference type="Proteomes" id="UP000814385"/>
    </source>
</evidence>
<accession>A0ABS9PD38</accession>
<dbReference type="Gene3D" id="2.150.10.10">
    <property type="entry name" value="Serralysin-like metalloprotease, C-terminal"/>
    <property type="match status" value="1"/>
</dbReference>
<feature type="non-terminal residue" evidence="2">
    <location>
        <position position="1"/>
    </location>
</feature>
<reference evidence="2 3" key="1">
    <citation type="submission" date="2020-05" db="EMBL/GenBank/DDBJ databases">
        <title>Comparative genomic analysis of denitrifying bacteria from Halomonas genus.</title>
        <authorList>
            <person name="Wang L."/>
            <person name="Shao Z."/>
        </authorList>
    </citation>
    <scope>NUCLEOTIDE SEQUENCE [LARGE SCALE GENOMIC DNA]</scope>
    <source>
        <strain evidence="2 3">A4</strain>
    </source>
</reference>
<dbReference type="InterPro" id="IPR011049">
    <property type="entry name" value="Serralysin-like_metalloprot_C"/>
</dbReference>
<protein>
    <submittedName>
        <fullName evidence="2">Type I secretion C-terminal target domain-containing protein</fullName>
    </submittedName>
</protein>
<dbReference type="NCBIfam" id="TIGR03661">
    <property type="entry name" value="T1SS_VCA0849"/>
    <property type="match status" value="1"/>
</dbReference>
<dbReference type="PROSITE" id="PS00330">
    <property type="entry name" value="HEMOLYSIN_CALCIUM"/>
    <property type="match status" value="2"/>
</dbReference>
<organism evidence="2 3">
    <name type="scientific">Billgrantia campisalis</name>
    <dbReference type="NCBI Taxonomy" id="74661"/>
    <lineage>
        <taxon>Bacteria</taxon>
        <taxon>Pseudomonadati</taxon>
        <taxon>Pseudomonadota</taxon>
        <taxon>Gammaproteobacteria</taxon>
        <taxon>Oceanospirillales</taxon>
        <taxon>Halomonadaceae</taxon>
        <taxon>Billgrantia</taxon>
    </lineage>
</organism>
<dbReference type="Pfam" id="PF00353">
    <property type="entry name" value="HemolysinCabind"/>
    <property type="match status" value="1"/>
</dbReference>
<dbReference type="EMBL" id="JABFUC010000019">
    <property type="protein sequence ID" value="MCG6659678.1"/>
    <property type="molecule type" value="Genomic_DNA"/>
</dbReference>
<evidence type="ECO:0000313" key="2">
    <source>
        <dbReference type="EMBL" id="MCG6659678.1"/>
    </source>
</evidence>
<proteinExistence type="predicted"/>
<dbReference type="Proteomes" id="UP000814385">
    <property type="component" value="Unassembled WGS sequence"/>
</dbReference>
<evidence type="ECO:0000256" key="1">
    <source>
        <dbReference type="ARBA" id="ARBA00022837"/>
    </source>
</evidence>